<dbReference type="HAMAP" id="MF_00479">
    <property type="entry name" value="RsxG_RnfG"/>
    <property type="match status" value="1"/>
</dbReference>
<dbReference type="EMBL" id="BPMS01000006">
    <property type="protein sequence ID" value="GIZ88517.1"/>
    <property type="molecule type" value="Genomic_DNA"/>
</dbReference>
<feature type="modified residue" description="FMN phosphoryl threonine" evidence="6">
    <location>
        <position position="167"/>
    </location>
</feature>
<dbReference type="SMART" id="SM00900">
    <property type="entry name" value="FMN_bind"/>
    <property type="match status" value="1"/>
</dbReference>
<name>A0AA37FKG1_AQUAC</name>
<dbReference type="RefSeq" id="WP_203787113.1">
    <property type="nucleotide sequence ID" value="NZ_AP024354.1"/>
</dbReference>
<keyword evidence="1 6" id="KW-0813">Transport</keyword>
<dbReference type="InterPro" id="IPR010209">
    <property type="entry name" value="Ion_transpt_RnfG/RsxG"/>
</dbReference>
<sequence>MKRAAMLLLLIALLGAGLLALLQHFAAPRIEQQRQAAAERALLDLLPAGSYDNRPLQQPIALPAGGLLGNGRAEQGYLASLNGRPSAVLLPVSARGYEGPIQLLVAVTADGRLLASKVLQQQETPGLADLLAPERVSWLRSLDDKSLAADWSLRADGGRIDQISGATVTSRAVTDALQRALRFFDAERERLLEVRP</sequence>
<evidence type="ECO:0000256" key="4">
    <source>
        <dbReference type="ARBA" id="ARBA00022643"/>
    </source>
</evidence>
<keyword evidence="3 6" id="KW-0285">Flavoprotein</keyword>
<evidence type="ECO:0000313" key="9">
    <source>
        <dbReference type="EMBL" id="GIZ93568.1"/>
    </source>
</evidence>
<keyword evidence="6" id="KW-0997">Cell inner membrane</keyword>
<comment type="function">
    <text evidence="6">Part of a membrane-bound complex that couples electron transfer with translocation of ions across the membrane.</text>
</comment>
<evidence type="ECO:0000313" key="11">
    <source>
        <dbReference type="Proteomes" id="UP000887228"/>
    </source>
</evidence>
<evidence type="ECO:0000256" key="3">
    <source>
        <dbReference type="ARBA" id="ARBA00022630"/>
    </source>
</evidence>
<evidence type="ECO:0000259" key="7">
    <source>
        <dbReference type="SMART" id="SM00900"/>
    </source>
</evidence>
<dbReference type="InterPro" id="IPR007329">
    <property type="entry name" value="FMN-bd"/>
</dbReference>
<reference evidence="8 11" key="1">
    <citation type="submission" date="2021-07" db="EMBL/GenBank/DDBJ databases">
        <title>Whole genome sequencing of carbapenem-resistant Pseudomonas spp. isolated in Japan.</title>
        <authorList>
            <person name="Suzuki M."/>
            <person name="Maehana S."/>
            <person name="Kitasato H."/>
        </authorList>
    </citation>
    <scope>NUCLEOTIDE SEQUENCE</scope>
    <source>
        <strain evidence="8">KAM435</strain>
        <strain evidence="9 11">KAM436</strain>
    </source>
</reference>
<keyword evidence="6" id="KW-0812">Transmembrane</keyword>
<evidence type="ECO:0000313" key="10">
    <source>
        <dbReference type="Proteomes" id="UP000887212"/>
    </source>
</evidence>
<keyword evidence="6" id="KW-1003">Cell membrane</keyword>
<dbReference type="GO" id="GO:0022900">
    <property type="term" value="P:electron transport chain"/>
    <property type="evidence" value="ECO:0007669"/>
    <property type="project" value="UniProtKB-UniRule"/>
</dbReference>
<dbReference type="PANTHER" id="PTHR36118:SF1">
    <property type="entry name" value="ION-TRANSLOCATING OXIDOREDUCTASE COMPLEX SUBUNIT G"/>
    <property type="match status" value="1"/>
</dbReference>
<evidence type="ECO:0000256" key="6">
    <source>
        <dbReference type="HAMAP-Rule" id="MF_00479"/>
    </source>
</evidence>
<evidence type="ECO:0000256" key="5">
    <source>
        <dbReference type="ARBA" id="ARBA00022982"/>
    </source>
</evidence>
<keyword evidence="6" id="KW-0472">Membrane</keyword>
<feature type="domain" description="FMN-binding" evidence="7">
    <location>
        <begin position="96"/>
        <end position="184"/>
    </location>
</feature>
<evidence type="ECO:0000256" key="2">
    <source>
        <dbReference type="ARBA" id="ARBA00022553"/>
    </source>
</evidence>
<comment type="caution">
    <text evidence="8">The sequence shown here is derived from an EMBL/GenBank/DDBJ whole genome shotgun (WGS) entry which is preliminary data.</text>
</comment>
<accession>A0AA37FKG1</accession>
<dbReference type="Pfam" id="PF04205">
    <property type="entry name" value="FMN_bind"/>
    <property type="match status" value="1"/>
</dbReference>
<dbReference type="GO" id="GO:0005886">
    <property type="term" value="C:plasma membrane"/>
    <property type="evidence" value="ECO:0007669"/>
    <property type="project" value="UniProtKB-SubCell"/>
</dbReference>
<proteinExistence type="inferred from homology"/>
<dbReference type="Proteomes" id="UP000887212">
    <property type="component" value="Unassembled WGS sequence"/>
</dbReference>
<comment type="subunit">
    <text evidence="6">The complex is composed of six subunits: RnfA, RnfB, RnfC, RnfD, RnfE and RnfG.</text>
</comment>
<keyword evidence="5 6" id="KW-0249">Electron transport</keyword>
<dbReference type="EMBL" id="BPMT01000008">
    <property type="protein sequence ID" value="GIZ93568.1"/>
    <property type="molecule type" value="Genomic_DNA"/>
</dbReference>
<comment type="subcellular location">
    <subcellularLocation>
        <location evidence="6">Cell inner membrane</location>
        <topology evidence="6">Single-pass membrane protein</topology>
    </subcellularLocation>
</comment>
<keyword evidence="6" id="KW-1133">Transmembrane helix</keyword>
<comment type="cofactor">
    <cofactor evidence="6">
        <name>FMN</name>
        <dbReference type="ChEBI" id="CHEBI:58210"/>
    </cofactor>
</comment>
<evidence type="ECO:0000313" key="8">
    <source>
        <dbReference type="EMBL" id="GIZ88517.1"/>
    </source>
</evidence>
<protein>
    <recommendedName>
        <fullName evidence="6">Ion-translocating oxidoreductase complex subunit G</fullName>
        <ecNumber evidence="6">7.-.-.-</ecNumber>
    </recommendedName>
    <alternativeName>
        <fullName evidence="6">Rnf electron transport complex subunit G</fullName>
    </alternativeName>
</protein>
<organism evidence="8 10">
    <name type="scientific">Aquipseudomonas alcaligenes</name>
    <name type="common">Pseudomonas alcaligenes</name>
    <dbReference type="NCBI Taxonomy" id="43263"/>
    <lineage>
        <taxon>Bacteria</taxon>
        <taxon>Pseudomonadati</taxon>
        <taxon>Pseudomonadota</taxon>
        <taxon>Gammaproteobacteria</taxon>
        <taxon>Pseudomonadales</taxon>
        <taxon>Pseudomonadaceae</taxon>
        <taxon>Aquipseudomonas</taxon>
    </lineage>
</organism>
<comment type="similarity">
    <text evidence="6">Belongs to the RnfG family.</text>
</comment>
<dbReference type="PIRSF" id="PIRSF006091">
    <property type="entry name" value="E_trnsport_RnfG"/>
    <property type="match status" value="1"/>
</dbReference>
<dbReference type="Proteomes" id="UP000887228">
    <property type="component" value="Unassembled WGS sequence"/>
</dbReference>
<keyword evidence="6" id="KW-1278">Translocase</keyword>
<keyword evidence="2 6" id="KW-0597">Phosphoprotein</keyword>
<dbReference type="NCBIfam" id="TIGR01947">
    <property type="entry name" value="rnfG"/>
    <property type="match status" value="1"/>
</dbReference>
<dbReference type="AlphaFoldDB" id="A0AA37FKG1"/>
<keyword evidence="4 6" id="KW-0288">FMN</keyword>
<gene>
    <name evidence="6" type="primary">rnfG</name>
    <name evidence="8" type="ORF">KAM435_18440</name>
    <name evidence="9" type="ORF">KAM436_25360</name>
</gene>
<dbReference type="GO" id="GO:0010181">
    <property type="term" value="F:FMN binding"/>
    <property type="evidence" value="ECO:0007669"/>
    <property type="project" value="InterPro"/>
</dbReference>
<dbReference type="EC" id="7.-.-.-" evidence="6"/>
<dbReference type="PANTHER" id="PTHR36118">
    <property type="entry name" value="ION-TRANSLOCATING OXIDOREDUCTASE COMPLEX SUBUNIT G"/>
    <property type="match status" value="1"/>
</dbReference>
<dbReference type="GO" id="GO:0009055">
    <property type="term" value="F:electron transfer activity"/>
    <property type="evidence" value="ECO:0007669"/>
    <property type="project" value="InterPro"/>
</dbReference>
<evidence type="ECO:0000256" key="1">
    <source>
        <dbReference type="ARBA" id="ARBA00022448"/>
    </source>
</evidence>